<keyword evidence="2" id="KW-0732">Signal</keyword>
<dbReference type="CDD" id="cd07012">
    <property type="entry name" value="PBP2_Bug_TTT"/>
    <property type="match status" value="1"/>
</dbReference>
<sequence length="333" mass="36457">MKFMHGNKGVSLLVSLAALVLTLAVFLTGCSQQAAPAKEEYPTKPIQNIVPWAAGGAVDMSQRLTANFMPKYFGQSMVVVNKTGGAAVPGTAEVAKAKPDGYTIGMNTYGSFVLRPHLVDVPYKIDDYTYIMGMVRQRLVLAVKADSQFSTLQDLVDYAKKNPNQLKFSGCPTASLQHLVGMDFNQKAGTQSQFVPYDGGRPSAVALIGGHLDYIVVQPLEIINEVRSGQIRILAALEKTRIPNLPDVPTASELGIPVAHPHMMIIIGPAGMPEDKVKKIHDAYRAIMEDPEFQKMAKDAGLEIEYKPGEEVKKEIVEMNRMYKELVPKVLNK</sequence>
<keyword evidence="3" id="KW-0614">Plasmid</keyword>
<keyword evidence="3" id="KW-0675">Receptor</keyword>
<feature type="signal peptide" evidence="2">
    <location>
        <begin position="1"/>
        <end position="34"/>
    </location>
</feature>
<dbReference type="PROSITE" id="PS51257">
    <property type="entry name" value="PROKAR_LIPOPROTEIN"/>
    <property type="match status" value="1"/>
</dbReference>
<dbReference type="PIRSF" id="PIRSF017082">
    <property type="entry name" value="YflP"/>
    <property type="match status" value="1"/>
</dbReference>
<organism evidence="3 4">
    <name type="scientific">Sporomusa termitida</name>
    <dbReference type="NCBI Taxonomy" id="2377"/>
    <lineage>
        <taxon>Bacteria</taxon>
        <taxon>Bacillati</taxon>
        <taxon>Bacillota</taxon>
        <taxon>Negativicutes</taxon>
        <taxon>Selenomonadales</taxon>
        <taxon>Sporomusaceae</taxon>
        <taxon>Sporomusa</taxon>
    </lineage>
</organism>
<proteinExistence type="inferred from homology"/>
<dbReference type="AlphaFoldDB" id="A0A517E1A8"/>
<evidence type="ECO:0000256" key="1">
    <source>
        <dbReference type="ARBA" id="ARBA00006987"/>
    </source>
</evidence>
<dbReference type="InterPro" id="IPR005064">
    <property type="entry name" value="BUG"/>
</dbReference>
<gene>
    <name evidence="3" type="ORF">SPTER_48820</name>
</gene>
<dbReference type="Gene3D" id="3.40.190.10">
    <property type="entry name" value="Periplasmic binding protein-like II"/>
    <property type="match status" value="1"/>
</dbReference>
<dbReference type="RefSeq" id="WP_144353079.1">
    <property type="nucleotide sequence ID" value="NZ_CP036260.1"/>
</dbReference>
<dbReference type="SUPFAM" id="SSF53850">
    <property type="entry name" value="Periplasmic binding protein-like II"/>
    <property type="match status" value="1"/>
</dbReference>
<keyword evidence="4" id="KW-1185">Reference proteome</keyword>
<evidence type="ECO:0000313" key="3">
    <source>
        <dbReference type="EMBL" id="QDR83391.1"/>
    </source>
</evidence>
<feature type="chain" id="PRO_5022219224" evidence="2">
    <location>
        <begin position="35"/>
        <end position="333"/>
    </location>
</feature>
<dbReference type="Proteomes" id="UP000320776">
    <property type="component" value="Plasmid pSPTER"/>
</dbReference>
<comment type="similarity">
    <text evidence="1">Belongs to the UPF0065 (bug) family.</text>
</comment>
<geneLocation type="plasmid" evidence="4">
    <name>pspter</name>
</geneLocation>
<dbReference type="Pfam" id="PF03401">
    <property type="entry name" value="TctC"/>
    <property type="match status" value="1"/>
</dbReference>
<reference evidence="3 4" key="1">
    <citation type="submission" date="2019-02" db="EMBL/GenBank/DDBJ databases">
        <title>Closed genome of Sporomusa termitida DSM 4440.</title>
        <authorList>
            <person name="Poehlein A."/>
            <person name="Daniel R."/>
        </authorList>
    </citation>
    <scope>NUCLEOTIDE SEQUENCE [LARGE SCALE GENOMIC DNA]</scope>
    <source>
        <strain evidence="3 4">DSM 4440</strain>
        <plasmid evidence="4">pspter</plasmid>
    </source>
</reference>
<dbReference type="Gene3D" id="3.40.190.150">
    <property type="entry name" value="Bordetella uptake gene, domain 1"/>
    <property type="match status" value="1"/>
</dbReference>
<evidence type="ECO:0000313" key="4">
    <source>
        <dbReference type="Proteomes" id="UP000320776"/>
    </source>
</evidence>
<protein>
    <submittedName>
        <fullName evidence="3">Tripartite tricarboxylate transporter family receptor</fullName>
    </submittedName>
</protein>
<dbReference type="PANTHER" id="PTHR42928:SF5">
    <property type="entry name" value="BLR1237 PROTEIN"/>
    <property type="match status" value="1"/>
</dbReference>
<dbReference type="PANTHER" id="PTHR42928">
    <property type="entry name" value="TRICARBOXYLATE-BINDING PROTEIN"/>
    <property type="match status" value="1"/>
</dbReference>
<dbReference type="InterPro" id="IPR042100">
    <property type="entry name" value="Bug_dom1"/>
</dbReference>
<evidence type="ECO:0000256" key="2">
    <source>
        <dbReference type="SAM" id="SignalP"/>
    </source>
</evidence>
<dbReference type="EMBL" id="CP036260">
    <property type="protein sequence ID" value="QDR83391.1"/>
    <property type="molecule type" value="Genomic_DNA"/>
</dbReference>
<dbReference type="KEGG" id="sted:SPTER_48820"/>
<name>A0A517E1A8_9FIRM</name>
<dbReference type="OrthoDB" id="8881899at2"/>
<accession>A0A517E1A8</accession>